<dbReference type="FunFam" id="3.40.50.880:FF:000030">
    <property type="entry name" value="Gamma-glutamyl-gamma-aminobutyrate hydrolase PuuD"/>
    <property type="match status" value="1"/>
</dbReference>
<dbReference type="GO" id="GO:0005829">
    <property type="term" value="C:cytosol"/>
    <property type="evidence" value="ECO:0007669"/>
    <property type="project" value="TreeGrafter"/>
</dbReference>
<evidence type="ECO:0000313" key="2">
    <source>
        <dbReference type="Proteomes" id="UP000191448"/>
    </source>
</evidence>
<dbReference type="PANTHER" id="PTHR43235">
    <property type="entry name" value="GLUTAMINE AMIDOTRANSFERASE PB2B2.05-RELATED"/>
    <property type="match status" value="1"/>
</dbReference>
<dbReference type="RefSeq" id="WP_080021640.1">
    <property type="nucleotide sequence ID" value="NZ_LTAY01000015.1"/>
</dbReference>
<dbReference type="PANTHER" id="PTHR43235:SF1">
    <property type="entry name" value="GLUTAMINE AMIDOTRANSFERASE PB2B2.05-RELATED"/>
    <property type="match status" value="1"/>
</dbReference>
<protein>
    <submittedName>
        <fullName evidence="1">Putative glutamine amidotransferasec</fullName>
        <ecNumber evidence="1">2.4.2.-</ecNumber>
    </submittedName>
</protein>
<dbReference type="AlphaFoldDB" id="A0A1V4SYS4"/>
<dbReference type="GO" id="GO:0006598">
    <property type="term" value="P:polyamine catabolic process"/>
    <property type="evidence" value="ECO:0007669"/>
    <property type="project" value="TreeGrafter"/>
</dbReference>
<dbReference type="Proteomes" id="UP000191448">
    <property type="component" value="Unassembled WGS sequence"/>
</dbReference>
<dbReference type="CDD" id="cd01745">
    <property type="entry name" value="GATase1_2"/>
    <property type="match status" value="1"/>
</dbReference>
<dbReference type="GO" id="GO:0033969">
    <property type="term" value="F:gamma-glutamyl-gamma-aminobutyrate hydrolase activity"/>
    <property type="evidence" value="ECO:0007669"/>
    <property type="project" value="TreeGrafter"/>
</dbReference>
<dbReference type="InterPro" id="IPR029062">
    <property type="entry name" value="Class_I_gatase-like"/>
</dbReference>
<accession>A0A1V4SYS4</accession>
<keyword evidence="1" id="KW-0808">Transferase</keyword>
<gene>
    <name evidence="1" type="ORF">CLTHE_02540</name>
</gene>
<dbReference type="InterPro" id="IPR011697">
    <property type="entry name" value="Peptidase_C26"/>
</dbReference>
<dbReference type="EC" id="2.4.2.-" evidence="1"/>
<sequence length="241" mass="27082">MKKKIIGISCNIVNTKDNDSFPGFTVQRIFTEYVEAVKLAGGIPILIPATTDRDIIKEQVDLIDGLIITGGYDIDPNRYGEEPHPLLSIISNERDEFEFTLLEMATKAKIPYLGICRGHQLLNVANGGTLYQDLSEFDSCNINHVQKGDPHKGYHKINITEDSNLFNVFGKEYRVNSFHHQGIKKVADGFKITAKSLDGTIEAIEKIDEDNFLLGVQWHPEIMAASDSKTLDLFKYFISKC</sequence>
<keyword evidence="1" id="KW-0315">Glutamine amidotransferase</keyword>
<dbReference type="GO" id="GO:0016757">
    <property type="term" value="F:glycosyltransferase activity"/>
    <property type="evidence" value="ECO:0007669"/>
    <property type="project" value="UniProtKB-KW"/>
</dbReference>
<reference evidence="1 2" key="1">
    <citation type="submission" date="2016-02" db="EMBL/GenBank/DDBJ databases">
        <title>Genome sequence of Clostridium thermobutyricum DSM 4928.</title>
        <authorList>
            <person name="Poehlein A."/>
            <person name="Daniel R."/>
        </authorList>
    </citation>
    <scope>NUCLEOTIDE SEQUENCE [LARGE SCALE GENOMIC DNA]</scope>
    <source>
        <strain evidence="1 2">DSM 4928</strain>
    </source>
</reference>
<dbReference type="PROSITE" id="PS51273">
    <property type="entry name" value="GATASE_TYPE_1"/>
    <property type="match status" value="1"/>
</dbReference>
<dbReference type="SUPFAM" id="SSF52317">
    <property type="entry name" value="Class I glutamine amidotransferase-like"/>
    <property type="match status" value="1"/>
</dbReference>
<name>A0A1V4SYS4_9CLOT</name>
<evidence type="ECO:0000313" key="1">
    <source>
        <dbReference type="EMBL" id="OPX50397.1"/>
    </source>
</evidence>
<dbReference type="Pfam" id="PF07722">
    <property type="entry name" value="Peptidase_C26"/>
    <property type="match status" value="1"/>
</dbReference>
<dbReference type="InterPro" id="IPR044668">
    <property type="entry name" value="PuuD-like"/>
</dbReference>
<comment type="caution">
    <text evidence="1">The sequence shown here is derived from an EMBL/GenBank/DDBJ whole genome shotgun (WGS) entry which is preliminary data.</text>
</comment>
<proteinExistence type="predicted"/>
<dbReference type="EMBL" id="LTAY01000015">
    <property type="protein sequence ID" value="OPX50397.1"/>
    <property type="molecule type" value="Genomic_DNA"/>
</dbReference>
<organism evidence="1 2">
    <name type="scientific">Clostridium thermobutyricum DSM 4928</name>
    <dbReference type="NCBI Taxonomy" id="1121339"/>
    <lineage>
        <taxon>Bacteria</taxon>
        <taxon>Bacillati</taxon>
        <taxon>Bacillota</taxon>
        <taxon>Clostridia</taxon>
        <taxon>Eubacteriales</taxon>
        <taxon>Clostridiaceae</taxon>
        <taxon>Clostridium</taxon>
    </lineage>
</organism>
<keyword evidence="1" id="KW-0328">Glycosyltransferase</keyword>
<dbReference type="Gene3D" id="3.40.50.880">
    <property type="match status" value="1"/>
</dbReference>